<dbReference type="Pfam" id="PF00531">
    <property type="entry name" value="Death"/>
    <property type="match status" value="1"/>
</dbReference>
<accession>A0A7L3LVK5</accession>
<dbReference type="GO" id="GO:0005123">
    <property type="term" value="F:death receptor binding"/>
    <property type="evidence" value="ECO:0007669"/>
    <property type="project" value="TreeGrafter"/>
</dbReference>
<dbReference type="GO" id="GO:0045089">
    <property type="term" value="P:positive regulation of innate immune response"/>
    <property type="evidence" value="ECO:0007669"/>
    <property type="project" value="TreeGrafter"/>
</dbReference>
<dbReference type="Pfam" id="PF01335">
    <property type="entry name" value="DED"/>
    <property type="match status" value="1"/>
</dbReference>
<sequence>MDRFLLMLNFISSGLSSADLDALKFLCRTNISKRRMESVQSGRDLFSILLEQGVIAKDNLSFLEEMLKTIKRDDLVKKLKQYEEEGQVGASDDQLDACEKPIEVICGNVGRDWKMLMRRLDFTEVQLERIVAANPNNLKEQIYQSLHEWQKQKGRNAKVNDMIEALRSCQLNLVADIVEN</sequence>
<dbReference type="PROSITE" id="PS50168">
    <property type="entry name" value="DED"/>
    <property type="match status" value="1"/>
</dbReference>
<evidence type="ECO:0000313" key="4">
    <source>
        <dbReference type="Proteomes" id="UP000582182"/>
    </source>
</evidence>
<comment type="caution">
    <text evidence="3">The sequence shown here is derived from an EMBL/GenBank/DDBJ whole genome shotgun (WGS) entry which is preliminary data.</text>
</comment>
<protein>
    <submittedName>
        <fullName evidence="3">FADD protein</fullName>
    </submittedName>
</protein>
<dbReference type="Gene3D" id="1.10.533.10">
    <property type="entry name" value="Death Domain, Fas"/>
    <property type="match status" value="2"/>
</dbReference>
<evidence type="ECO:0000313" key="3">
    <source>
        <dbReference type="EMBL" id="NXU57613.1"/>
    </source>
</evidence>
<gene>
    <name evidence="3" type="primary">Fadd</name>
    <name evidence="3" type="ORF">TURVEL_R03019</name>
</gene>
<feature type="non-terminal residue" evidence="3">
    <location>
        <position position="180"/>
    </location>
</feature>
<dbReference type="GO" id="GO:0097191">
    <property type="term" value="P:extrinsic apoptotic signaling pathway"/>
    <property type="evidence" value="ECO:0007669"/>
    <property type="project" value="TreeGrafter"/>
</dbReference>
<dbReference type="FunFam" id="1.10.533.10:FF:000059">
    <property type="entry name" value="Fas-associated via death domain"/>
    <property type="match status" value="1"/>
</dbReference>
<dbReference type="SMART" id="SM00031">
    <property type="entry name" value="DED"/>
    <property type="match status" value="1"/>
</dbReference>
<dbReference type="SMART" id="SM00005">
    <property type="entry name" value="DEATH"/>
    <property type="match status" value="1"/>
</dbReference>
<evidence type="ECO:0000259" key="2">
    <source>
        <dbReference type="PROSITE" id="PS50168"/>
    </source>
</evidence>
<dbReference type="SUPFAM" id="SSF47986">
    <property type="entry name" value="DEATH domain"/>
    <property type="match status" value="2"/>
</dbReference>
<dbReference type="OrthoDB" id="100767at2759"/>
<dbReference type="InterPro" id="IPR001875">
    <property type="entry name" value="DED_dom"/>
</dbReference>
<reference evidence="3 4" key="1">
    <citation type="submission" date="2019-09" db="EMBL/GenBank/DDBJ databases">
        <title>Bird 10,000 Genomes (B10K) Project - Family phase.</title>
        <authorList>
            <person name="Zhang G."/>
        </authorList>
    </citation>
    <scope>NUCLEOTIDE SEQUENCE [LARGE SCALE GENOMIC DNA]</scope>
    <source>
        <strain evidence="3">B10K-DU-029-46</strain>
    </source>
</reference>
<keyword evidence="4" id="KW-1185">Reference proteome</keyword>
<dbReference type="PROSITE" id="PS50017">
    <property type="entry name" value="DEATH_DOMAIN"/>
    <property type="match status" value="1"/>
</dbReference>
<dbReference type="PANTHER" id="PTHR15077">
    <property type="entry name" value="FAS-ASSOCIATING DEATH DOMAIN-CONTAINING PROTEIN FADD"/>
    <property type="match status" value="1"/>
</dbReference>
<organism evidence="3 4">
    <name type="scientific">Turnix velox</name>
    <name type="common">Little buttonquail</name>
    <dbReference type="NCBI Taxonomy" id="2529409"/>
    <lineage>
        <taxon>Eukaryota</taxon>
        <taxon>Metazoa</taxon>
        <taxon>Chordata</taxon>
        <taxon>Craniata</taxon>
        <taxon>Vertebrata</taxon>
        <taxon>Euteleostomi</taxon>
        <taxon>Archelosauria</taxon>
        <taxon>Archosauria</taxon>
        <taxon>Dinosauria</taxon>
        <taxon>Saurischia</taxon>
        <taxon>Theropoda</taxon>
        <taxon>Coelurosauria</taxon>
        <taxon>Aves</taxon>
        <taxon>Neognathae</taxon>
        <taxon>Neoaves</taxon>
        <taxon>Charadriiformes</taxon>
        <taxon>Turnicidae</taxon>
        <taxon>Turnix</taxon>
    </lineage>
</organism>
<name>A0A7L3LVK5_9CHAR</name>
<dbReference type="EMBL" id="VZTY01029670">
    <property type="protein sequence ID" value="NXU57613.1"/>
    <property type="molecule type" value="Genomic_DNA"/>
</dbReference>
<evidence type="ECO:0000259" key="1">
    <source>
        <dbReference type="PROSITE" id="PS50017"/>
    </source>
</evidence>
<dbReference type="PANTHER" id="PTHR15077:SF10">
    <property type="entry name" value="FAS-ASSOCIATED DEATH DOMAIN PROTEIN"/>
    <property type="match status" value="1"/>
</dbReference>
<dbReference type="GO" id="GO:0042981">
    <property type="term" value="P:regulation of apoptotic process"/>
    <property type="evidence" value="ECO:0007669"/>
    <property type="project" value="InterPro"/>
</dbReference>
<proteinExistence type="predicted"/>
<dbReference type="InterPro" id="IPR016729">
    <property type="entry name" value="FADD"/>
</dbReference>
<dbReference type="InterPro" id="IPR011029">
    <property type="entry name" value="DEATH-like_dom_sf"/>
</dbReference>
<dbReference type="Proteomes" id="UP000582182">
    <property type="component" value="Unassembled WGS sequence"/>
</dbReference>
<dbReference type="CDD" id="cd08336">
    <property type="entry name" value="DED_FADD"/>
    <property type="match status" value="1"/>
</dbReference>
<dbReference type="GO" id="GO:0089720">
    <property type="term" value="F:caspase binding"/>
    <property type="evidence" value="ECO:0007669"/>
    <property type="project" value="TreeGrafter"/>
</dbReference>
<dbReference type="InterPro" id="IPR000488">
    <property type="entry name" value="Death_dom"/>
</dbReference>
<dbReference type="AlphaFoldDB" id="A0A7L3LVK5"/>
<feature type="non-terminal residue" evidence="3">
    <location>
        <position position="1"/>
    </location>
</feature>
<feature type="domain" description="Death" evidence="1">
    <location>
        <begin position="98"/>
        <end position="180"/>
    </location>
</feature>
<feature type="domain" description="DED" evidence="2">
    <location>
        <begin position="3"/>
        <end position="81"/>
    </location>
</feature>
<dbReference type="GO" id="GO:0031265">
    <property type="term" value="C:CD95 death-inducing signaling complex"/>
    <property type="evidence" value="ECO:0007669"/>
    <property type="project" value="TreeGrafter"/>
</dbReference>